<name>A0AAE4B857_9RHOB</name>
<gene>
    <name evidence="1" type="ORF">NO357_20315</name>
</gene>
<accession>A0AAE4B857</accession>
<dbReference type="Proteomes" id="UP001226762">
    <property type="component" value="Unassembled WGS sequence"/>
</dbReference>
<dbReference type="RefSeq" id="WP_306737565.1">
    <property type="nucleotide sequence ID" value="NZ_JANHAX010000008.1"/>
</dbReference>
<comment type="caution">
    <text evidence="1">The sequence shown here is derived from an EMBL/GenBank/DDBJ whole genome shotgun (WGS) entry which is preliminary data.</text>
</comment>
<protein>
    <submittedName>
        <fullName evidence="1">Uncharacterized protein</fullName>
    </submittedName>
</protein>
<sequence length="193" mass="21086">MFQQAGFLLGVFVFSLLFGTGALVAEPRWLEYENVDTCECENNPLCLMAVKKGNNCRLLWAANRPEADKLRPTMNTIRREAACEAKGQSGFEINGQCLDVSRDEVMKHERMIQLQREKARADCIARGAEGYQDTVTWLGLLTYECVFGSGGDDNGMITCDPGQCYDPSAMFGMQCREAPGCPGGTAVCGSPGC</sequence>
<keyword evidence="2" id="KW-1185">Reference proteome</keyword>
<reference evidence="1" key="1">
    <citation type="submission" date="2022-07" db="EMBL/GenBank/DDBJ databases">
        <authorList>
            <person name="Otstavnykh N."/>
            <person name="Isaeva M."/>
            <person name="Bystritskaya E."/>
        </authorList>
    </citation>
    <scope>NUCLEOTIDE SEQUENCE</scope>
    <source>
        <strain evidence="1">KCTC 52189</strain>
    </source>
</reference>
<evidence type="ECO:0000313" key="2">
    <source>
        <dbReference type="Proteomes" id="UP001226762"/>
    </source>
</evidence>
<dbReference type="AlphaFoldDB" id="A0AAE4B857"/>
<dbReference type="EMBL" id="JANHAX010000008">
    <property type="protein sequence ID" value="MDQ2092256.1"/>
    <property type="molecule type" value="Genomic_DNA"/>
</dbReference>
<reference evidence="1" key="2">
    <citation type="submission" date="2023-02" db="EMBL/GenBank/DDBJ databases">
        <title>'Rhodoalgimonas zhirmunskyi' gen. nov., isolated from a red alga.</title>
        <authorList>
            <person name="Nedashkovskaya O.I."/>
            <person name="Otstavnykh N.Y."/>
            <person name="Bystritskaya E.P."/>
            <person name="Balabanova L.A."/>
            <person name="Isaeva M.P."/>
        </authorList>
    </citation>
    <scope>NUCLEOTIDE SEQUENCE</scope>
    <source>
        <strain evidence="1">KCTC 52189</strain>
    </source>
</reference>
<proteinExistence type="predicted"/>
<organism evidence="1 2">
    <name type="scientific">Marimonas arenosa</name>
    <dbReference type="NCBI Taxonomy" id="1795305"/>
    <lineage>
        <taxon>Bacteria</taxon>
        <taxon>Pseudomonadati</taxon>
        <taxon>Pseudomonadota</taxon>
        <taxon>Alphaproteobacteria</taxon>
        <taxon>Rhodobacterales</taxon>
        <taxon>Paracoccaceae</taxon>
        <taxon>Marimonas</taxon>
    </lineage>
</organism>
<evidence type="ECO:0000313" key="1">
    <source>
        <dbReference type="EMBL" id="MDQ2092256.1"/>
    </source>
</evidence>